<reference evidence="2 3" key="1">
    <citation type="journal article" date="2019" name="Int. J. Syst. Evol. Microbiol.">
        <title>The Global Catalogue of Microorganisms (GCM) 10K type strain sequencing project: providing services to taxonomists for standard genome sequencing and annotation.</title>
        <authorList>
            <consortium name="The Broad Institute Genomics Platform"/>
            <consortium name="The Broad Institute Genome Sequencing Center for Infectious Disease"/>
            <person name="Wu L."/>
            <person name="Ma J."/>
        </authorList>
    </citation>
    <scope>NUCLEOTIDE SEQUENCE [LARGE SCALE GENOMIC DNA]</scope>
    <source>
        <strain evidence="2 3">JCM 9383</strain>
    </source>
</reference>
<name>A0ABN3VMC0_9PSEU</name>
<dbReference type="RefSeq" id="WP_344685668.1">
    <property type="nucleotide sequence ID" value="NZ_BAAAUX010000032.1"/>
</dbReference>
<dbReference type="SUPFAM" id="SSF51445">
    <property type="entry name" value="(Trans)glycosidases"/>
    <property type="match status" value="1"/>
</dbReference>
<gene>
    <name evidence="2" type="ORF">GCM10010470_61010</name>
</gene>
<accession>A0ABN3VMC0</accession>
<comment type="caution">
    <text evidence="2">The sequence shown here is derived from an EMBL/GenBank/DDBJ whole genome shotgun (WGS) entry which is preliminary data.</text>
</comment>
<evidence type="ECO:0000313" key="3">
    <source>
        <dbReference type="Proteomes" id="UP001500979"/>
    </source>
</evidence>
<keyword evidence="3" id="KW-1185">Reference proteome</keyword>
<dbReference type="Proteomes" id="UP001500979">
    <property type="component" value="Unassembled WGS sequence"/>
</dbReference>
<evidence type="ECO:0000256" key="1">
    <source>
        <dbReference type="SAM" id="MobiDB-lite"/>
    </source>
</evidence>
<sequence>MGLIDTDLSFDPRDPFFPTPGAYGVEWGVQVFTTDNGYGIDAASTHVHEGDRITLDTDRYALFGQQRIVETGGVRIEVVHDRGLLEWSITVRHDEPVKAVKLMLRGLSPEQLRAGWWTPSTGRGWAHGVDSRRFQIEYPGPDWVTAWAAVGDEADCSTLSIRDPLVQRQILHLHHPPYSPVPVVELVHVPLATSRSTAYRVPPIRLRLGASAAVADTDFEDHMSFVEGSFGLRHWETRPDVPEWARHTALVVTLHGQHWTGYVFNTFAQMAEALRFVTQHIEGHRVLAYLPGFEGRYYYAYPQYRPGEDMGGAEGFAALARTARELGVRLMPMFGGHGANVNRYPDWERSVLRNDTDRYVELLNRPDWDSDRVGEGDQVFLNPGEPRFRAHLVESISALVREFGIDAAFLDTLGYWFNDPRHNVMDGCKKLAAELRARHPELLLAAEGWWDALSAIFPMGQHYFGLDRDIRKPRVLTRYARTTGHLAEGTPGQGSTGVHEKGFMPRPPDVTREGHIPVVGIVDDTLPAHAEEVAAICRWASENGPR</sequence>
<organism evidence="2 3">
    <name type="scientific">Saccharopolyspora taberi</name>
    <dbReference type="NCBI Taxonomy" id="60895"/>
    <lineage>
        <taxon>Bacteria</taxon>
        <taxon>Bacillati</taxon>
        <taxon>Actinomycetota</taxon>
        <taxon>Actinomycetes</taxon>
        <taxon>Pseudonocardiales</taxon>
        <taxon>Pseudonocardiaceae</taxon>
        <taxon>Saccharopolyspora</taxon>
    </lineage>
</organism>
<dbReference type="Gene3D" id="3.20.20.70">
    <property type="entry name" value="Aldolase class I"/>
    <property type="match status" value="1"/>
</dbReference>
<proteinExistence type="predicted"/>
<feature type="region of interest" description="Disordered" evidence="1">
    <location>
        <begin position="484"/>
        <end position="510"/>
    </location>
</feature>
<dbReference type="EMBL" id="BAAAUX010000032">
    <property type="protein sequence ID" value="GAA2817418.1"/>
    <property type="molecule type" value="Genomic_DNA"/>
</dbReference>
<feature type="compositionally biased region" description="Basic and acidic residues" evidence="1">
    <location>
        <begin position="498"/>
        <end position="510"/>
    </location>
</feature>
<dbReference type="InterPro" id="IPR017853">
    <property type="entry name" value="GH"/>
</dbReference>
<dbReference type="InterPro" id="IPR013785">
    <property type="entry name" value="Aldolase_TIM"/>
</dbReference>
<evidence type="ECO:0000313" key="2">
    <source>
        <dbReference type="EMBL" id="GAA2817418.1"/>
    </source>
</evidence>
<protein>
    <submittedName>
        <fullName evidence="2">Uncharacterized protein</fullName>
    </submittedName>
</protein>